<dbReference type="PROSITE" id="PS00622">
    <property type="entry name" value="HTH_LUXR_1"/>
    <property type="match status" value="1"/>
</dbReference>
<dbReference type="InterPro" id="IPR016032">
    <property type="entry name" value="Sig_transdc_resp-reg_C-effctor"/>
</dbReference>
<dbReference type="PANTHER" id="PTHR43214">
    <property type="entry name" value="TWO-COMPONENT RESPONSE REGULATOR"/>
    <property type="match status" value="1"/>
</dbReference>
<dbReference type="SMART" id="SM00421">
    <property type="entry name" value="HTH_LUXR"/>
    <property type="match status" value="1"/>
</dbReference>
<keyword evidence="3" id="KW-0238">DNA-binding</keyword>
<dbReference type="EMBL" id="VDFQ02000003">
    <property type="protein sequence ID" value="KAA1422847.1"/>
    <property type="molecule type" value="Genomic_DNA"/>
</dbReference>
<dbReference type="GO" id="GO:0006355">
    <property type="term" value="P:regulation of DNA-templated transcription"/>
    <property type="evidence" value="ECO:0007669"/>
    <property type="project" value="InterPro"/>
</dbReference>
<dbReference type="PROSITE" id="PS50043">
    <property type="entry name" value="HTH_LUXR_2"/>
    <property type="match status" value="1"/>
</dbReference>
<proteinExistence type="predicted"/>
<dbReference type="PROSITE" id="PS50110">
    <property type="entry name" value="RESPONSE_REGULATORY"/>
    <property type="match status" value="1"/>
</dbReference>
<sequence>MIRVALVDDQELVRDGFRAILELEPDITVVGEAADGVEALALIRATAPDVVLLDVRMPRLDGIGVLRRLSATPSATRVLVLTTFDLDDDVSSAFAAGASGFLVKNCGRAALVEAVRAVVTGDELVAPQLTRRLIERFIATTGSTVPDARVEALSNREREVLVLIARGMSNAEIADALFVSTGTVKTYVARLLPKLGARDRLQAAVLAYELGLVRPGGRDVAGLR</sequence>
<keyword evidence="4" id="KW-0804">Transcription</keyword>
<evidence type="ECO:0000259" key="6">
    <source>
        <dbReference type="PROSITE" id="PS50043"/>
    </source>
</evidence>
<name>A0A5Q6RXQ8_9ACTN</name>
<keyword evidence="1 5" id="KW-0597">Phosphoprotein</keyword>
<dbReference type="SUPFAM" id="SSF52172">
    <property type="entry name" value="CheY-like"/>
    <property type="match status" value="1"/>
</dbReference>
<evidence type="ECO:0000313" key="9">
    <source>
        <dbReference type="Proteomes" id="UP000307768"/>
    </source>
</evidence>
<feature type="domain" description="HTH luxR-type" evidence="6">
    <location>
        <begin position="146"/>
        <end position="211"/>
    </location>
</feature>
<dbReference type="InterPro" id="IPR039420">
    <property type="entry name" value="WalR-like"/>
</dbReference>
<dbReference type="Proteomes" id="UP000307768">
    <property type="component" value="Unassembled WGS sequence"/>
</dbReference>
<dbReference type="InterPro" id="IPR001789">
    <property type="entry name" value="Sig_transdc_resp-reg_receiver"/>
</dbReference>
<evidence type="ECO:0000256" key="1">
    <source>
        <dbReference type="ARBA" id="ARBA00022553"/>
    </source>
</evidence>
<keyword evidence="2" id="KW-0805">Transcription regulation</keyword>
<evidence type="ECO:0000313" key="8">
    <source>
        <dbReference type="EMBL" id="KAA1422847.1"/>
    </source>
</evidence>
<feature type="domain" description="Response regulatory" evidence="7">
    <location>
        <begin position="3"/>
        <end position="119"/>
    </location>
</feature>
<protein>
    <submittedName>
        <fullName evidence="8">Response regulator transcription factor</fullName>
    </submittedName>
</protein>
<gene>
    <name evidence="8" type="ORF">FE697_011890</name>
</gene>
<organism evidence="8 9">
    <name type="scientific">Mumia zhuanghuii</name>
    <dbReference type="NCBI Taxonomy" id="2585211"/>
    <lineage>
        <taxon>Bacteria</taxon>
        <taxon>Bacillati</taxon>
        <taxon>Actinomycetota</taxon>
        <taxon>Actinomycetes</taxon>
        <taxon>Propionibacteriales</taxon>
        <taxon>Nocardioidaceae</taxon>
        <taxon>Mumia</taxon>
    </lineage>
</organism>
<dbReference type="OrthoDB" id="9808843at2"/>
<feature type="modified residue" description="4-aspartylphosphate" evidence="5">
    <location>
        <position position="54"/>
    </location>
</feature>
<dbReference type="InterPro" id="IPR058245">
    <property type="entry name" value="NreC/VraR/RcsB-like_REC"/>
</dbReference>
<dbReference type="Pfam" id="PF00196">
    <property type="entry name" value="GerE"/>
    <property type="match status" value="1"/>
</dbReference>
<evidence type="ECO:0000256" key="2">
    <source>
        <dbReference type="ARBA" id="ARBA00023015"/>
    </source>
</evidence>
<dbReference type="PANTHER" id="PTHR43214:SF24">
    <property type="entry name" value="TRANSCRIPTIONAL REGULATORY PROTEIN NARL-RELATED"/>
    <property type="match status" value="1"/>
</dbReference>
<evidence type="ECO:0000256" key="4">
    <source>
        <dbReference type="ARBA" id="ARBA00023163"/>
    </source>
</evidence>
<evidence type="ECO:0000256" key="3">
    <source>
        <dbReference type="ARBA" id="ARBA00023125"/>
    </source>
</evidence>
<accession>A0A5Q6RXQ8</accession>
<dbReference type="InterPro" id="IPR000792">
    <property type="entry name" value="Tscrpt_reg_LuxR_C"/>
</dbReference>
<reference evidence="8 9" key="1">
    <citation type="submission" date="2019-09" db="EMBL/GenBank/DDBJ databases">
        <title>Mumia zhuanghuii sp. nov. isolated from the intestinal contents of plateau pika (Ochotona curzoniae) in the Qinghai-Tibet plateau of China.</title>
        <authorList>
            <person name="Tian Z."/>
        </authorList>
    </citation>
    <scope>NUCLEOTIDE SEQUENCE [LARGE SCALE GENOMIC DNA]</scope>
    <source>
        <strain evidence="9">350</strain>
    </source>
</reference>
<evidence type="ECO:0000256" key="5">
    <source>
        <dbReference type="PROSITE-ProRule" id="PRU00169"/>
    </source>
</evidence>
<dbReference type="SMART" id="SM00448">
    <property type="entry name" value="REC"/>
    <property type="match status" value="1"/>
</dbReference>
<comment type="caution">
    <text evidence="8">The sequence shown here is derived from an EMBL/GenBank/DDBJ whole genome shotgun (WGS) entry which is preliminary data.</text>
</comment>
<dbReference type="Gene3D" id="3.40.50.2300">
    <property type="match status" value="1"/>
</dbReference>
<dbReference type="RefSeq" id="WP_149769797.1">
    <property type="nucleotide sequence ID" value="NZ_VDFQ02000003.1"/>
</dbReference>
<dbReference type="GO" id="GO:0000160">
    <property type="term" value="P:phosphorelay signal transduction system"/>
    <property type="evidence" value="ECO:0007669"/>
    <property type="project" value="InterPro"/>
</dbReference>
<evidence type="ECO:0000259" key="7">
    <source>
        <dbReference type="PROSITE" id="PS50110"/>
    </source>
</evidence>
<dbReference type="SUPFAM" id="SSF46894">
    <property type="entry name" value="C-terminal effector domain of the bipartite response regulators"/>
    <property type="match status" value="1"/>
</dbReference>
<dbReference type="AlphaFoldDB" id="A0A5Q6RXQ8"/>
<dbReference type="CDD" id="cd17535">
    <property type="entry name" value="REC_NarL-like"/>
    <property type="match status" value="1"/>
</dbReference>
<dbReference type="InterPro" id="IPR011006">
    <property type="entry name" value="CheY-like_superfamily"/>
</dbReference>
<dbReference type="GO" id="GO:0003677">
    <property type="term" value="F:DNA binding"/>
    <property type="evidence" value="ECO:0007669"/>
    <property type="project" value="UniProtKB-KW"/>
</dbReference>
<dbReference type="CDD" id="cd06170">
    <property type="entry name" value="LuxR_C_like"/>
    <property type="match status" value="1"/>
</dbReference>
<dbReference type="Pfam" id="PF00072">
    <property type="entry name" value="Response_reg"/>
    <property type="match status" value="1"/>
</dbReference>
<dbReference type="PRINTS" id="PR00038">
    <property type="entry name" value="HTHLUXR"/>
</dbReference>